<evidence type="ECO:0000256" key="7">
    <source>
        <dbReference type="ARBA" id="ARBA00022917"/>
    </source>
</evidence>
<dbReference type="FunFam" id="3.40.50.620:FF:000003">
    <property type="entry name" value="Leucine--tRNA ligase"/>
    <property type="match status" value="1"/>
</dbReference>
<evidence type="ECO:0000256" key="3">
    <source>
        <dbReference type="ARBA" id="ARBA00013164"/>
    </source>
</evidence>
<keyword evidence="5 11" id="KW-0547">Nucleotide-binding</keyword>
<keyword evidence="4 11" id="KW-0436">Ligase</keyword>
<name>A0AAJ6YFQ0_9HYME</name>
<dbReference type="GeneID" id="105361671"/>
<sequence>MFPYPSGFLHMGHVRIYVISDTIARFYRLKGKNVIHPMGWDAFGLPAENAAIKNHIHPADWIKQNIEYMRTQLLELGCTFDIDREVNTSDPLYYKWTQELFLKLYDEGLLYRKEKFVNWDPVDQTVLANEQIDKNNRSWRSGAIVQKRLINQWFVKTTAFAKSLFEGLNDSALKEWRDIILIQKHWIGKCTGTQIDFQLITKIEGYPKSLTLWIDKPEYIENVKFVALSHKNCLAKIENQNINDSFVKLNAKVINPFTNEELPIYVTNKEIIKFPSFRNDYLGIPSLSEIDAKFCRLVNISYEEIPNYTDEKRKEKLSSILQIAKERQIGGYLVGPKLEDWLISRQRYWGTPIPMIYCEKCGCQPVSREQLPIILPKIKNSLLAQGLKSAHEWLKTTCSKCNGPATRETDTMDTFVDSSWYFMRNIDPKNANEMFSKKQAANYLPVDLYIGGKEHATLHLYYARFVSHFLHYLGLVPTQEPFKQLLIQGVVMAETYVTQNGKYVESSKVKQINNEFLLEETNEPVTKQWEKMSKSKGNSINPSKLLEQYSIDTIRLLVMANYAPSSPIHWSTSITALSGILRWEKRLWKIVTQFIKARQGLVESKTSQSFQPDNKFLKIEAELNDNRNYYLLGATFNIVDSQQISIAITKMQGLTNSLQTLLTNNPIERSRAFERALAVQIIMLAPLAPHFASELWAGFCSAPYRISDDVLWDADVLEQRWPEIDPDYLVKVFVVINNCDIEIIRYPYQQLQEINKDNLIEMFSKADKFNNYMNNKRIKSVYLQNKSGGISMKILAENLNDDDFKTKSQIYCAKN</sequence>
<protein>
    <recommendedName>
        <fullName evidence="3">leucine--tRNA ligase</fullName>
        <ecNumber evidence="3">6.1.1.4</ecNumber>
    </recommendedName>
    <alternativeName>
        <fullName evidence="9">Leucyl-tRNA synthetase</fullName>
    </alternativeName>
</protein>
<dbReference type="Pfam" id="PF00133">
    <property type="entry name" value="tRNA-synt_1"/>
    <property type="match status" value="3"/>
</dbReference>
<dbReference type="Pfam" id="PF08264">
    <property type="entry name" value="Anticodon_1"/>
    <property type="match status" value="1"/>
</dbReference>
<feature type="domain" description="Aminoacyl-tRNA synthetase class Ia" evidence="12">
    <location>
        <begin position="3"/>
        <end position="169"/>
    </location>
</feature>
<evidence type="ECO:0000313" key="14">
    <source>
        <dbReference type="Proteomes" id="UP000695007"/>
    </source>
</evidence>
<accession>A0AAJ6YFQ0</accession>
<evidence type="ECO:0000259" key="13">
    <source>
        <dbReference type="Pfam" id="PF08264"/>
    </source>
</evidence>
<evidence type="ECO:0000256" key="10">
    <source>
        <dbReference type="ARBA" id="ARBA00047469"/>
    </source>
</evidence>
<evidence type="ECO:0000256" key="6">
    <source>
        <dbReference type="ARBA" id="ARBA00022840"/>
    </source>
</evidence>
<dbReference type="SUPFAM" id="SSF47323">
    <property type="entry name" value="Anticodon-binding domain of a subclass of class I aminoacyl-tRNA synthetases"/>
    <property type="match status" value="1"/>
</dbReference>
<dbReference type="FunFam" id="1.10.730.10:FF:000002">
    <property type="entry name" value="Leucine--tRNA ligase"/>
    <property type="match status" value="1"/>
</dbReference>
<evidence type="ECO:0000256" key="8">
    <source>
        <dbReference type="ARBA" id="ARBA00023146"/>
    </source>
</evidence>
<evidence type="ECO:0000313" key="15">
    <source>
        <dbReference type="RefSeq" id="XP_011497223.1"/>
    </source>
</evidence>
<gene>
    <name evidence="15" type="primary">LOC105361671</name>
</gene>
<proteinExistence type="inferred from homology"/>
<organism evidence="14 15">
    <name type="scientific">Ceratosolen solmsi marchali</name>
    <dbReference type="NCBI Taxonomy" id="326594"/>
    <lineage>
        <taxon>Eukaryota</taxon>
        <taxon>Metazoa</taxon>
        <taxon>Ecdysozoa</taxon>
        <taxon>Arthropoda</taxon>
        <taxon>Hexapoda</taxon>
        <taxon>Insecta</taxon>
        <taxon>Pterygota</taxon>
        <taxon>Neoptera</taxon>
        <taxon>Endopterygota</taxon>
        <taxon>Hymenoptera</taxon>
        <taxon>Apocrita</taxon>
        <taxon>Proctotrupomorpha</taxon>
        <taxon>Chalcidoidea</taxon>
        <taxon>Agaonidae</taxon>
        <taxon>Agaoninae</taxon>
        <taxon>Ceratosolen</taxon>
    </lineage>
</organism>
<dbReference type="AlphaFoldDB" id="A0AAJ6YFQ0"/>
<dbReference type="FunFam" id="3.40.50.620:FF:000100">
    <property type="entry name" value="probable leucine--tRNA ligase, mitochondrial"/>
    <property type="match status" value="1"/>
</dbReference>
<dbReference type="GO" id="GO:0005524">
    <property type="term" value="F:ATP binding"/>
    <property type="evidence" value="ECO:0007669"/>
    <property type="project" value="UniProtKB-KW"/>
</dbReference>
<keyword evidence="7 11" id="KW-0648">Protein biosynthesis</keyword>
<dbReference type="GO" id="GO:0004823">
    <property type="term" value="F:leucine-tRNA ligase activity"/>
    <property type="evidence" value="ECO:0007669"/>
    <property type="project" value="UniProtKB-EC"/>
</dbReference>
<evidence type="ECO:0000259" key="12">
    <source>
        <dbReference type="Pfam" id="PF00133"/>
    </source>
</evidence>
<dbReference type="CDD" id="cd00812">
    <property type="entry name" value="LeuRS_core"/>
    <property type="match status" value="1"/>
</dbReference>
<evidence type="ECO:0000256" key="2">
    <source>
        <dbReference type="ARBA" id="ARBA00005594"/>
    </source>
</evidence>
<comment type="similarity">
    <text evidence="2 11">Belongs to the class-I aminoacyl-tRNA synthetase family.</text>
</comment>
<evidence type="ECO:0000256" key="9">
    <source>
        <dbReference type="ARBA" id="ARBA00030520"/>
    </source>
</evidence>
<evidence type="ECO:0000256" key="5">
    <source>
        <dbReference type="ARBA" id="ARBA00022741"/>
    </source>
</evidence>
<keyword evidence="6 11" id="KW-0067">ATP-binding</keyword>
<dbReference type="PANTHER" id="PTHR43740">
    <property type="entry name" value="LEUCYL-TRNA SYNTHETASE"/>
    <property type="match status" value="1"/>
</dbReference>
<dbReference type="InterPro" id="IPR009080">
    <property type="entry name" value="tRNAsynth_Ia_anticodon-bd"/>
</dbReference>
<dbReference type="InterPro" id="IPR013155">
    <property type="entry name" value="M/V/L/I-tRNA-synth_anticd-bd"/>
</dbReference>
<dbReference type="KEGG" id="csol:105361671"/>
<dbReference type="GO" id="GO:0032543">
    <property type="term" value="P:mitochondrial translation"/>
    <property type="evidence" value="ECO:0007669"/>
    <property type="project" value="TreeGrafter"/>
</dbReference>
<dbReference type="PROSITE" id="PS00178">
    <property type="entry name" value="AA_TRNA_LIGASE_I"/>
    <property type="match status" value="1"/>
</dbReference>
<dbReference type="InterPro" id="IPR001412">
    <property type="entry name" value="aa-tRNA-synth_I_CS"/>
</dbReference>
<dbReference type="PRINTS" id="PR00985">
    <property type="entry name" value="TRNASYNTHLEU"/>
</dbReference>
<comment type="subcellular location">
    <subcellularLocation>
        <location evidence="1">Mitochondrion matrix</location>
    </subcellularLocation>
</comment>
<evidence type="ECO:0000256" key="4">
    <source>
        <dbReference type="ARBA" id="ARBA00022598"/>
    </source>
</evidence>
<dbReference type="PANTHER" id="PTHR43740:SF2">
    <property type="entry name" value="LEUCINE--TRNA LIGASE, MITOCHONDRIAL"/>
    <property type="match status" value="1"/>
</dbReference>
<feature type="domain" description="Aminoacyl-tRNA synthetase class Ia" evidence="12">
    <location>
        <begin position="528"/>
        <end position="561"/>
    </location>
</feature>
<evidence type="ECO:0000256" key="1">
    <source>
        <dbReference type="ARBA" id="ARBA00004305"/>
    </source>
</evidence>
<dbReference type="RefSeq" id="XP_011497223.1">
    <property type="nucleotide sequence ID" value="XM_011498921.1"/>
</dbReference>
<reference evidence="15" key="1">
    <citation type="submission" date="2025-08" db="UniProtKB">
        <authorList>
            <consortium name="RefSeq"/>
        </authorList>
    </citation>
    <scope>IDENTIFICATION</scope>
</reference>
<evidence type="ECO:0000256" key="11">
    <source>
        <dbReference type="RuleBase" id="RU363035"/>
    </source>
</evidence>
<dbReference type="GO" id="GO:0005759">
    <property type="term" value="C:mitochondrial matrix"/>
    <property type="evidence" value="ECO:0007669"/>
    <property type="project" value="UniProtKB-SubCell"/>
</dbReference>
<dbReference type="EC" id="6.1.1.4" evidence="3"/>
<dbReference type="Proteomes" id="UP000695007">
    <property type="component" value="Unplaced"/>
</dbReference>
<dbReference type="InterPro" id="IPR002300">
    <property type="entry name" value="aa-tRNA-synth_Ia"/>
</dbReference>
<dbReference type="InterPro" id="IPR014729">
    <property type="entry name" value="Rossmann-like_a/b/a_fold"/>
</dbReference>
<comment type="catalytic activity">
    <reaction evidence="10">
        <text>tRNA(Leu) + L-leucine + ATP = L-leucyl-tRNA(Leu) + AMP + diphosphate</text>
        <dbReference type="Rhea" id="RHEA:11688"/>
        <dbReference type="Rhea" id="RHEA-COMP:9613"/>
        <dbReference type="Rhea" id="RHEA-COMP:9622"/>
        <dbReference type="ChEBI" id="CHEBI:30616"/>
        <dbReference type="ChEBI" id="CHEBI:33019"/>
        <dbReference type="ChEBI" id="CHEBI:57427"/>
        <dbReference type="ChEBI" id="CHEBI:78442"/>
        <dbReference type="ChEBI" id="CHEBI:78494"/>
        <dbReference type="ChEBI" id="CHEBI:456215"/>
        <dbReference type="EC" id="6.1.1.4"/>
    </reaction>
</comment>
<feature type="domain" description="Methionyl/Valyl/Leucyl/Isoleucyl-tRNA synthetase anticodon-binding" evidence="13">
    <location>
        <begin position="671"/>
        <end position="736"/>
    </location>
</feature>
<dbReference type="CTD" id="38581"/>
<dbReference type="GO" id="GO:0006429">
    <property type="term" value="P:leucyl-tRNA aminoacylation"/>
    <property type="evidence" value="ECO:0007669"/>
    <property type="project" value="InterPro"/>
</dbReference>
<keyword evidence="8 11" id="KW-0030">Aminoacyl-tRNA synthetase</keyword>
<dbReference type="SUPFAM" id="SSF52374">
    <property type="entry name" value="Nucleotidylyl transferase"/>
    <property type="match status" value="1"/>
</dbReference>
<dbReference type="Gene3D" id="3.40.50.620">
    <property type="entry name" value="HUPs"/>
    <property type="match status" value="2"/>
</dbReference>
<keyword evidence="14" id="KW-1185">Reference proteome</keyword>
<dbReference type="Gene3D" id="1.10.730.10">
    <property type="entry name" value="Isoleucyl-tRNA Synthetase, Domain 1"/>
    <property type="match status" value="1"/>
</dbReference>
<feature type="domain" description="Aminoacyl-tRNA synthetase class Ia" evidence="12">
    <location>
        <begin position="338"/>
        <end position="494"/>
    </location>
</feature>
<dbReference type="InterPro" id="IPR002302">
    <property type="entry name" value="Leu-tRNA-ligase"/>
</dbReference>